<proteinExistence type="predicted"/>
<keyword evidence="2" id="KW-0732">Signal</keyword>
<evidence type="ECO:0000256" key="1">
    <source>
        <dbReference type="SAM" id="MobiDB-lite"/>
    </source>
</evidence>
<dbReference type="EMBL" id="SWMS01000001">
    <property type="protein sequence ID" value="TKG73789.1"/>
    <property type="molecule type" value="Genomic_DNA"/>
</dbReference>
<organism evidence="3 4">
    <name type="scientific">Prauserella endophytica</name>
    <dbReference type="NCBI Taxonomy" id="1592324"/>
    <lineage>
        <taxon>Bacteria</taxon>
        <taxon>Bacillati</taxon>
        <taxon>Actinomycetota</taxon>
        <taxon>Actinomycetes</taxon>
        <taxon>Pseudonocardiales</taxon>
        <taxon>Pseudonocardiaceae</taxon>
        <taxon>Prauserella</taxon>
        <taxon>Prauserella coralliicola group</taxon>
    </lineage>
</organism>
<reference evidence="3 4" key="1">
    <citation type="journal article" date="2015" name="Antonie Van Leeuwenhoek">
        <title>Prauserella endophytica sp. nov., an endophytic actinobacterium isolated from Tamarix taklamakanensis.</title>
        <authorList>
            <person name="Liu J.M."/>
            <person name="Habden X."/>
            <person name="Guo L."/>
            <person name="Tuo L."/>
            <person name="Jiang Z.K."/>
            <person name="Liu S.W."/>
            <person name="Liu X.F."/>
            <person name="Chen L."/>
            <person name="Li R.F."/>
            <person name="Zhang Y.Q."/>
            <person name="Sun C.H."/>
        </authorList>
    </citation>
    <scope>NUCLEOTIDE SEQUENCE [LARGE SCALE GENOMIC DNA]</scope>
    <source>
        <strain evidence="3 4">CGMCC 4.7182</strain>
    </source>
</reference>
<comment type="caution">
    <text evidence="3">The sequence shown here is derived from an EMBL/GenBank/DDBJ whole genome shotgun (WGS) entry which is preliminary data.</text>
</comment>
<accession>A0ABY2SE08</accession>
<gene>
    <name evidence="3" type="ORF">FCN18_02975</name>
</gene>
<protein>
    <recommendedName>
        <fullName evidence="5">Solute-binding protein family 5 domain-containing protein</fullName>
    </recommendedName>
</protein>
<feature type="signal peptide" evidence="2">
    <location>
        <begin position="1"/>
        <end position="24"/>
    </location>
</feature>
<feature type="compositionally biased region" description="Gly residues" evidence="1">
    <location>
        <begin position="189"/>
        <end position="200"/>
    </location>
</feature>
<feature type="compositionally biased region" description="Gly residues" evidence="1">
    <location>
        <begin position="233"/>
        <end position="243"/>
    </location>
</feature>
<sequence>MRGIAGAALSTTLILTVFAAPALAQDEGAGTSTDVAVTTTTAPPETTTSESAPETSTSEAAPETTTSETGSATTTTTSESTATTTSEPDESSTTTTTTSSETTGPEEPPYVDDTGYGIDLDPEQGLGLLLIACAAGEPTGVTSPDFEILDGPWQDETDGRYWAYLVQLQPGLTFADGNVVADWVCGGEPGGGSGSGGGGSTPVAPVPGSEDAGDWQRENGGDAQVGFAPKGGVETGAGGIARD</sequence>
<feature type="compositionally biased region" description="Low complexity" evidence="1">
    <location>
        <begin position="31"/>
        <end position="105"/>
    </location>
</feature>
<feature type="chain" id="PRO_5046014005" description="Solute-binding protein family 5 domain-containing protein" evidence="2">
    <location>
        <begin position="25"/>
        <end position="243"/>
    </location>
</feature>
<name>A0ABY2SE08_9PSEU</name>
<evidence type="ECO:0008006" key="5">
    <source>
        <dbReference type="Google" id="ProtNLM"/>
    </source>
</evidence>
<feature type="region of interest" description="Disordered" evidence="1">
    <location>
        <begin position="189"/>
        <end position="243"/>
    </location>
</feature>
<feature type="region of interest" description="Disordered" evidence="1">
    <location>
        <begin position="26"/>
        <end position="119"/>
    </location>
</feature>
<dbReference type="Proteomes" id="UP000309992">
    <property type="component" value="Unassembled WGS sequence"/>
</dbReference>
<evidence type="ECO:0000313" key="4">
    <source>
        <dbReference type="Proteomes" id="UP000309992"/>
    </source>
</evidence>
<evidence type="ECO:0000256" key="2">
    <source>
        <dbReference type="SAM" id="SignalP"/>
    </source>
</evidence>
<evidence type="ECO:0000313" key="3">
    <source>
        <dbReference type="EMBL" id="TKG73789.1"/>
    </source>
</evidence>
<keyword evidence="4" id="KW-1185">Reference proteome</keyword>